<organism evidence="2 3">
    <name type="scientific">Nocardia pseudobrasiliensis</name>
    <dbReference type="NCBI Taxonomy" id="45979"/>
    <lineage>
        <taxon>Bacteria</taxon>
        <taxon>Bacillati</taxon>
        <taxon>Actinomycetota</taxon>
        <taxon>Actinomycetes</taxon>
        <taxon>Mycobacteriales</taxon>
        <taxon>Nocardiaceae</taxon>
        <taxon>Nocardia</taxon>
    </lineage>
</organism>
<accession>A0A370I2B5</accession>
<evidence type="ECO:0000313" key="2">
    <source>
        <dbReference type="EMBL" id="RDI64887.1"/>
    </source>
</evidence>
<comment type="caution">
    <text evidence="2">The sequence shown here is derived from an EMBL/GenBank/DDBJ whole genome shotgun (WGS) entry which is preliminary data.</text>
</comment>
<gene>
    <name evidence="2" type="ORF">DFR76_107264</name>
</gene>
<protein>
    <recommendedName>
        <fullName evidence="4">Small secreted domain DUF320</fullName>
    </recommendedName>
</protein>
<dbReference type="EMBL" id="QQBC01000007">
    <property type="protein sequence ID" value="RDI64887.1"/>
    <property type="molecule type" value="Genomic_DNA"/>
</dbReference>
<evidence type="ECO:0008006" key="4">
    <source>
        <dbReference type="Google" id="ProtNLM"/>
    </source>
</evidence>
<dbReference type="Proteomes" id="UP000254869">
    <property type="component" value="Unassembled WGS sequence"/>
</dbReference>
<keyword evidence="1" id="KW-0732">Signal</keyword>
<feature type="chain" id="PRO_5016852299" description="Small secreted domain DUF320" evidence="1">
    <location>
        <begin position="27"/>
        <end position="84"/>
    </location>
</feature>
<keyword evidence="3" id="KW-1185">Reference proteome</keyword>
<dbReference type="STRING" id="1210086.GCA_001613105_02313"/>
<dbReference type="RefSeq" id="WP_067996174.1">
    <property type="nucleotide sequence ID" value="NZ_QQBC01000007.1"/>
</dbReference>
<name>A0A370I2B5_9NOCA</name>
<evidence type="ECO:0000313" key="3">
    <source>
        <dbReference type="Proteomes" id="UP000254869"/>
    </source>
</evidence>
<sequence>MIIRKFAAAGLLCATSLLVVAPMAQADSGSSSLSGPSSLSGRINLGCLIARLATLSGEPPMGADCFPPPVGGIDAPLAGELAIG</sequence>
<feature type="signal peptide" evidence="1">
    <location>
        <begin position="1"/>
        <end position="26"/>
    </location>
</feature>
<dbReference type="AlphaFoldDB" id="A0A370I2B5"/>
<reference evidence="2 3" key="1">
    <citation type="submission" date="2018-07" db="EMBL/GenBank/DDBJ databases">
        <title>Genomic Encyclopedia of Type Strains, Phase IV (KMG-IV): sequencing the most valuable type-strain genomes for metagenomic binning, comparative biology and taxonomic classification.</title>
        <authorList>
            <person name="Goeker M."/>
        </authorList>
    </citation>
    <scope>NUCLEOTIDE SEQUENCE [LARGE SCALE GENOMIC DNA]</scope>
    <source>
        <strain evidence="2 3">DSM 44290</strain>
    </source>
</reference>
<evidence type="ECO:0000256" key="1">
    <source>
        <dbReference type="SAM" id="SignalP"/>
    </source>
</evidence>
<proteinExistence type="predicted"/>